<comment type="caution">
    <text evidence="2">The sequence shown here is derived from an EMBL/GenBank/DDBJ whole genome shotgun (WGS) entry which is preliminary data.</text>
</comment>
<feature type="non-terminal residue" evidence="2">
    <location>
        <position position="1"/>
    </location>
</feature>
<feature type="region of interest" description="Disordered" evidence="1">
    <location>
        <begin position="1"/>
        <end position="76"/>
    </location>
</feature>
<feature type="compositionally biased region" description="Polar residues" evidence="1">
    <location>
        <begin position="14"/>
        <end position="23"/>
    </location>
</feature>
<feature type="compositionally biased region" description="Basic and acidic residues" evidence="1">
    <location>
        <begin position="39"/>
        <end position="63"/>
    </location>
</feature>
<dbReference type="EMBL" id="CAJNOG010007456">
    <property type="protein sequence ID" value="CAF1565251.1"/>
    <property type="molecule type" value="Genomic_DNA"/>
</dbReference>
<evidence type="ECO:0000256" key="1">
    <source>
        <dbReference type="SAM" id="MobiDB-lite"/>
    </source>
</evidence>
<sequence>PTPSPPSTPEESPVIQSVVQRTPSPNPVVYDSRVKPVKPPKEPKEPKEPSISIKEKLRSRIHELTAPTPEPIFYTP</sequence>
<name>A0A815Y2V7_9BILA</name>
<dbReference type="Proteomes" id="UP000663845">
    <property type="component" value="Unassembled WGS sequence"/>
</dbReference>
<gene>
    <name evidence="2" type="ORF">JYZ213_LOCUS47097</name>
</gene>
<dbReference type="AlphaFoldDB" id="A0A815Y2V7"/>
<feature type="non-terminal residue" evidence="2">
    <location>
        <position position="76"/>
    </location>
</feature>
<protein>
    <submittedName>
        <fullName evidence="2">Uncharacterized protein</fullName>
    </submittedName>
</protein>
<evidence type="ECO:0000313" key="2">
    <source>
        <dbReference type="EMBL" id="CAF1565251.1"/>
    </source>
</evidence>
<evidence type="ECO:0000313" key="3">
    <source>
        <dbReference type="Proteomes" id="UP000663845"/>
    </source>
</evidence>
<reference evidence="2" key="1">
    <citation type="submission" date="2021-02" db="EMBL/GenBank/DDBJ databases">
        <authorList>
            <person name="Nowell W R."/>
        </authorList>
    </citation>
    <scope>NUCLEOTIDE SEQUENCE</scope>
</reference>
<accession>A0A815Y2V7</accession>
<organism evidence="2 3">
    <name type="scientific">Adineta steineri</name>
    <dbReference type="NCBI Taxonomy" id="433720"/>
    <lineage>
        <taxon>Eukaryota</taxon>
        <taxon>Metazoa</taxon>
        <taxon>Spiralia</taxon>
        <taxon>Gnathifera</taxon>
        <taxon>Rotifera</taxon>
        <taxon>Eurotatoria</taxon>
        <taxon>Bdelloidea</taxon>
        <taxon>Adinetida</taxon>
        <taxon>Adinetidae</taxon>
        <taxon>Adineta</taxon>
    </lineage>
</organism>
<proteinExistence type="predicted"/>